<gene>
    <name evidence="2" type="ORF">BG015_003941</name>
</gene>
<evidence type="ECO:0000313" key="3">
    <source>
        <dbReference type="Proteomes" id="UP000748756"/>
    </source>
</evidence>
<dbReference type="Proteomes" id="UP000748756">
    <property type="component" value="Unassembled WGS sequence"/>
</dbReference>
<proteinExistence type="predicted"/>
<accession>A0A9P5RHS8</accession>
<feature type="non-terminal residue" evidence="2">
    <location>
        <position position="67"/>
    </location>
</feature>
<evidence type="ECO:0000313" key="2">
    <source>
        <dbReference type="EMBL" id="KAF9130958.1"/>
    </source>
</evidence>
<name>A0A9P5RHS8_9FUNG</name>
<evidence type="ECO:0000256" key="1">
    <source>
        <dbReference type="SAM" id="MobiDB-lite"/>
    </source>
</evidence>
<feature type="region of interest" description="Disordered" evidence="1">
    <location>
        <begin position="32"/>
        <end position="67"/>
    </location>
</feature>
<dbReference type="EMBL" id="JAAAUQ010001915">
    <property type="protein sequence ID" value="KAF9130958.1"/>
    <property type="molecule type" value="Genomic_DNA"/>
</dbReference>
<sequence length="67" mass="7113">MPRTVSIYSSSSQTASRLKQIFEQGLGHFKWGSSNQSTPGSSLKTNTLFPPGANGSDSAFVSESSSR</sequence>
<feature type="compositionally biased region" description="Polar residues" evidence="1">
    <location>
        <begin position="32"/>
        <end position="48"/>
    </location>
</feature>
<organism evidence="2 3">
    <name type="scientific">Linnemannia schmuckeri</name>
    <dbReference type="NCBI Taxonomy" id="64567"/>
    <lineage>
        <taxon>Eukaryota</taxon>
        <taxon>Fungi</taxon>
        <taxon>Fungi incertae sedis</taxon>
        <taxon>Mucoromycota</taxon>
        <taxon>Mortierellomycotina</taxon>
        <taxon>Mortierellomycetes</taxon>
        <taxon>Mortierellales</taxon>
        <taxon>Mortierellaceae</taxon>
        <taxon>Linnemannia</taxon>
    </lineage>
</organism>
<keyword evidence="3" id="KW-1185">Reference proteome</keyword>
<protein>
    <submittedName>
        <fullName evidence="2">Uncharacterized protein</fullName>
    </submittedName>
</protein>
<comment type="caution">
    <text evidence="2">The sequence shown here is derived from an EMBL/GenBank/DDBJ whole genome shotgun (WGS) entry which is preliminary data.</text>
</comment>
<feature type="compositionally biased region" description="Polar residues" evidence="1">
    <location>
        <begin position="55"/>
        <end position="67"/>
    </location>
</feature>
<dbReference type="AlphaFoldDB" id="A0A9P5RHS8"/>
<reference evidence="2" key="1">
    <citation type="journal article" date="2020" name="Fungal Divers.">
        <title>Resolving the Mortierellaceae phylogeny through synthesis of multi-gene phylogenetics and phylogenomics.</title>
        <authorList>
            <person name="Vandepol N."/>
            <person name="Liber J."/>
            <person name="Desiro A."/>
            <person name="Na H."/>
            <person name="Kennedy M."/>
            <person name="Barry K."/>
            <person name="Grigoriev I.V."/>
            <person name="Miller A.N."/>
            <person name="O'Donnell K."/>
            <person name="Stajich J.E."/>
            <person name="Bonito G."/>
        </authorList>
    </citation>
    <scope>NUCLEOTIDE SEQUENCE</scope>
    <source>
        <strain evidence="2">NRRL 6426</strain>
    </source>
</reference>